<protein>
    <submittedName>
        <fullName evidence="2">Uncharacterized protein</fullName>
    </submittedName>
</protein>
<name>A0ABV0FTZ1_9GAMM</name>
<evidence type="ECO:0000313" key="3">
    <source>
        <dbReference type="Proteomes" id="UP001477278"/>
    </source>
</evidence>
<accession>A0ABV0FTZ1</accession>
<proteinExistence type="predicted"/>
<gene>
    <name evidence="2" type="ORF">ABHN84_14005</name>
</gene>
<organism evidence="2 3">
    <name type="scientific">Shewanella vesiculosa</name>
    <dbReference type="NCBI Taxonomy" id="518738"/>
    <lineage>
        <taxon>Bacteria</taxon>
        <taxon>Pseudomonadati</taxon>
        <taxon>Pseudomonadota</taxon>
        <taxon>Gammaproteobacteria</taxon>
        <taxon>Alteromonadales</taxon>
        <taxon>Shewanellaceae</taxon>
        <taxon>Shewanella</taxon>
    </lineage>
</organism>
<evidence type="ECO:0000313" key="2">
    <source>
        <dbReference type="EMBL" id="MEO3683401.1"/>
    </source>
</evidence>
<keyword evidence="1" id="KW-0812">Transmembrane</keyword>
<keyword evidence="3" id="KW-1185">Reference proteome</keyword>
<feature type="transmembrane region" description="Helical" evidence="1">
    <location>
        <begin position="37"/>
        <end position="57"/>
    </location>
</feature>
<dbReference type="RefSeq" id="WP_347690473.1">
    <property type="nucleotide sequence ID" value="NZ_JBDPZN010000005.1"/>
</dbReference>
<evidence type="ECO:0000256" key="1">
    <source>
        <dbReference type="SAM" id="Phobius"/>
    </source>
</evidence>
<feature type="transmembrane region" description="Helical" evidence="1">
    <location>
        <begin position="63"/>
        <end position="81"/>
    </location>
</feature>
<reference evidence="2 3" key="1">
    <citation type="submission" date="2024-05" db="EMBL/GenBank/DDBJ databases">
        <title>Genome sequencing of Marine Estuary Bacteria, Shewanella vesiculosa and S. baltica, and Pseudomonas syringae.</title>
        <authorList>
            <person name="Gurung A."/>
            <person name="Maclea K.S."/>
        </authorList>
    </citation>
    <scope>NUCLEOTIDE SEQUENCE [LARGE SCALE GENOMIC DNA]</scope>
    <source>
        <strain evidence="2 3">1A</strain>
    </source>
</reference>
<sequence length="179" mass="20504">MKRLSGIALISSVILYKLLSTYFDYHLYFYSFENYKIFDATLNLLLFSILLCGSLLAELKVKLLLIIVGFVLASYHVSTFLKYGEKYKSIYEVNKNSTLVLTSYDLGALGSGLVNVELYQKNNLLMEPITLRSYEHIMNGEIVKYGNCCVKITMTTYDRKTIEDIISLNEVLIKPSMTR</sequence>
<keyword evidence="1" id="KW-1133">Transmembrane helix</keyword>
<comment type="caution">
    <text evidence="2">The sequence shown here is derived from an EMBL/GenBank/DDBJ whole genome shotgun (WGS) entry which is preliminary data.</text>
</comment>
<dbReference type="EMBL" id="JBDPZN010000005">
    <property type="protein sequence ID" value="MEO3683401.1"/>
    <property type="molecule type" value="Genomic_DNA"/>
</dbReference>
<feature type="transmembrane region" description="Helical" evidence="1">
    <location>
        <begin position="6"/>
        <end position="25"/>
    </location>
</feature>
<keyword evidence="1" id="KW-0472">Membrane</keyword>
<dbReference type="Proteomes" id="UP001477278">
    <property type="component" value="Unassembled WGS sequence"/>
</dbReference>